<dbReference type="CDD" id="cd00301">
    <property type="entry name" value="lipocalin_FABP"/>
    <property type="match status" value="1"/>
</dbReference>
<feature type="domain" description="Lipocalin/cytosolic fatty-acid binding" evidence="2">
    <location>
        <begin position="39"/>
        <end position="185"/>
    </location>
</feature>
<dbReference type="AlphaFoldDB" id="A0A8S1DZD8"/>
<dbReference type="EMBL" id="CADEPI010000305">
    <property type="protein sequence ID" value="CAB3383356.1"/>
    <property type="molecule type" value="Genomic_DNA"/>
</dbReference>
<evidence type="ECO:0000313" key="3">
    <source>
        <dbReference type="EMBL" id="CAB3383356.1"/>
    </source>
</evidence>
<comment type="caution">
    <text evidence="3">The sequence shown here is derived from an EMBL/GenBank/DDBJ whole genome shotgun (WGS) entry which is preliminary data.</text>
</comment>
<evidence type="ECO:0000256" key="1">
    <source>
        <dbReference type="SAM" id="SignalP"/>
    </source>
</evidence>
<organism evidence="3 4">
    <name type="scientific">Cloeon dipterum</name>
    <dbReference type="NCBI Taxonomy" id="197152"/>
    <lineage>
        <taxon>Eukaryota</taxon>
        <taxon>Metazoa</taxon>
        <taxon>Ecdysozoa</taxon>
        <taxon>Arthropoda</taxon>
        <taxon>Hexapoda</taxon>
        <taxon>Insecta</taxon>
        <taxon>Pterygota</taxon>
        <taxon>Palaeoptera</taxon>
        <taxon>Ephemeroptera</taxon>
        <taxon>Pisciforma</taxon>
        <taxon>Baetidae</taxon>
        <taxon>Cloeon</taxon>
    </lineage>
</organism>
<proteinExistence type="predicted"/>
<dbReference type="Gene3D" id="2.40.128.20">
    <property type="match status" value="1"/>
</dbReference>
<dbReference type="InterPro" id="IPR000566">
    <property type="entry name" value="Lipocln_cytosolic_FA-bd_dom"/>
</dbReference>
<dbReference type="GO" id="GO:0000302">
    <property type="term" value="P:response to reactive oxygen species"/>
    <property type="evidence" value="ECO:0007669"/>
    <property type="project" value="TreeGrafter"/>
</dbReference>
<dbReference type="Proteomes" id="UP000494165">
    <property type="component" value="Unassembled WGS sequence"/>
</dbReference>
<dbReference type="PANTHER" id="PTHR10612">
    <property type="entry name" value="APOLIPOPROTEIN D"/>
    <property type="match status" value="1"/>
</dbReference>
<reference evidence="3 4" key="1">
    <citation type="submission" date="2020-04" db="EMBL/GenBank/DDBJ databases">
        <authorList>
            <person name="Alioto T."/>
            <person name="Alioto T."/>
            <person name="Gomez Garrido J."/>
        </authorList>
    </citation>
    <scope>NUCLEOTIDE SEQUENCE [LARGE SCALE GENOMIC DNA]</scope>
</reference>
<feature type="signal peptide" evidence="1">
    <location>
        <begin position="1"/>
        <end position="17"/>
    </location>
</feature>
<dbReference type="GO" id="GO:0006629">
    <property type="term" value="P:lipid metabolic process"/>
    <property type="evidence" value="ECO:0007669"/>
    <property type="project" value="TreeGrafter"/>
</dbReference>
<dbReference type="Pfam" id="PF00061">
    <property type="entry name" value="Lipocalin"/>
    <property type="match status" value="1"/>
</dbReference>
<dbReference type="GO" id="GO:0005737">
    <property type="term" value="C:cytoplasm"/>
    <property type="evidence" value="ECO:0007669"/>
    <property type="project" value="TreeGrafter"/>
</dbReference>
<dbReference type="OrthoDB" id="565904at2759"/>
<keyword evidence="1" id="KW-0732">Signal</keyword>
<gene>
    <name evidence="3" type="ORF">CLODIP_2_CD10870</name>
</gene>
<feature type="chain" id="PRO_5035851364" description="Lipocalin/cytosolic fatty-acid binding domain-containing protein" evidence="1">
    <location>
        <begin position="18"/>
        <end position="192"/>
    </location>
</feature>
<protein>
    <recommendedName>
        <fullName evidence="2">Lipocalin/cytosolic fatty-acid binding domain-containing protein</fullName>
    </recommendedName>
</protein>
<dbReference type="SUPFAM" id="SSF50814">
    <property type="entry name" value="Lipocalins"/>
    <property type="match status" value="1"/>
</dbReference>
<evidence type="ECO:0000313" key="4">
    <source>
        <dbReference type="Proteomes" id="UP000494165"/>
    </source>
</evidence>
<keyword evidence="4" id="KW-1185">Reference proteome</keyword>
<dbReference type="InterPro" id="IPR012674">
    <property type="entry name" value="Calycin"/>
</dbReference>
<evidence type="ECO:0000259" key="2">
    <source>
        <dbReference type="Pfam" id="PF00061"/>
    </source>
</evidence>
<accession>A0A8S1DZD8</accession>
<sequence>MNSYIVVLAALLAVAAADHHFKRCPWTIGKYPFDEAKFAGEWNAIAYLPNEKFGEKKCTKLSVSSFKGESGTTLNYKFTYIQDGKNKAGEMITFSKGDKGAMAYATYKKEETSTFSPVYKQAIVATDYDTYALFLACRPTFNEETKEFGRDLHATILSRTTTLPEEKLKTLKSLLTSYDIEYDSIKLADNSC</sequence>
<name>A0A8S1DZD8_9INSE</name>
<dbReference type="PANTHER" id="PTHR10612:SF34">
    <property type="entry name" value="APOLIPOPROTEIN D"/>
    <property type="match status" value="1"/>
</dbReference>